<evidence type="ECO:0000313" key="2">
    <source>
        <dbReference type="EMBL" id="EAZ37852.1"/>
    </source>
</evidence>
<sequence length="446" mass="49751">MDLPRPAPSSSNPTEIRHGRLLAMQVQYRVNFNGVLTEVIKPSRGLRQGDPLSPYLFLLVAEGLSSMLQGAENRGDLVGIRVCREAPMISHLLFADDSLILMQADRNNADHLKAILDTYCQNSGQKISEVKSSIFFSGNTAVEDKAAVCGSLDIMTEALNDKYLGLPAMIGVDKSDCFRHLIDRVNNRINGWKEKMLSTGARREDFVAWHHTRSGIFSVRSAYHCQWNAKFGSKERLPDSASSSSRPVWDNMWKLESPPKIKIFAWRMLHGVIPCKGILADKHIAVQGGCPVCPSGVEDIKHMVFTCKRAKLIWKQLGIWSRIQPILGFDWSGYVLVEEVIRKGGKVSHLNAIGMAELILTGAWYIWWERRQLVHGERIQNPARSAMSIATLTTNYMLSNKKGKTKIQNGWKKPPEGMLMINVDAAFDIDSGSGDTGVVLRDHLGA</sequence>
<name>A3BE63_ORYSJ</name>
<dbReference type="PANTHER" id="PTHR33116">
    <property type="entry name" value="REVERSE TRANSCRIPTASE ZINC-BINDING DOMAIN-CONTAINING PROTEIN-RELATED-RELATED"/>
    <property type="match status" value="1"/>
</dbReference>
<reference evidence="2" key="1">
    <citation type="journal article" date="2005" name="PLoS Biol.">
        <title>The genomes of Oryza sativa: a history of duplications.</title>
        <authorList>
            <person name="Yu J."/>
            <person name="Wang J."/>
            <person name="Lin W."/>
            <person name="Li S."/>
            <person name="Li H."/>
            <person name="Zhou J."/>
            <person name="Ni P."/>
            <person name="Dong W."/>
            <person name="Hu S."/>
            <person name="Zeng C."/>
            <person name="Zhang J."/>
            <person name="Zhang Y."/>
            <person name="Li R."/>
            <person name="Xu Z."/>
            <person name="Li S."/>
            <person name="Li X."/>
            <person name="Zheng H."/>
            <person name="Cong L."/>
            <person name="Lin L."/>
            <person name="Yin J."/>
            <person name="Geng J."/>
            <person name="Li G."/>
            <person name="Shi J."/>
            <person name="Liu J."/>
            <person name="Lv H."/>
            <person name="Li J."/>
            <person name="Wang J."/>
            <person name="Deng Y."/>
            <person name="Ran L."/>
            <person name="Shi X."/>
            <person name="Wang X."/>
            <person name="Wu Q."/>
            <person name="Li C."/>
            <person name="Ren X."/>
            <person name="Wang J."/>
            <person name="Wang X."/>
            <person name="Li D."/>
            <person name="Liu D."/>
            <person name="Zhang X."/>
            <person name="Ji Z."/>
            <person name="Zhao W."/>
            <person name="Sun Y."/>
            <person name="Zhang Z."/>
            <person name="Bao J."/>
            <person name="Han Y."/>
            <person name="Dong L."/>
            <person name="Ji J."/>
            <person name="Chen P."/>
            <person name="Wu S."/>
            <person name="Liu J."/>
            <person name="Xiao Y."/>
            <person name="Bu D."/>
            <person name="Tan J."/>
            <person name="Yang L."/>
            <person name="Ye C."/>
            <person name="Zhang J."/>
            <person name="Xu J."/>
            <person name="Zhou Y."/>
            <person name="Yu Y."/>
            <person name="Zhang B."/>
            <person name="Zhuang S."/>
            <person name="Wei H."/>
            <person name="Liu B."/>
            <person name="Lei M."/>
            <person name="Yu H."/>
            <person name="Li Y."/>
            <person name="Xu H."/>
            <person name="Wei S."/>
            <person name="He X."/>
            <person name="Fang L."/>
            <person name="Zhang Z."/>
            <person name="Zhang Y."/>
            <person name="Huang X."/>
            <person name="Su Z."/>
            <person name="Tong W."/>
            <person name="Li J."/>
            <person name="Tong Z."/>
            <person name="Li S."/>
            <person name="Ye J."/>
            <person name="Wang L."/>
            <person name="Fang L."/>
            <person name="Lei T."/>
            <person name="Chen C."/>
            <person name="Chen H."/>
            <person name="Xu Z."/>
            <person name="Li H."/>
            <person name="Huang H."/>
            <person name="Zhang F."/>
            <person name="Xu H."/>
            <person name="Li N."/>
            <person name="Zhao C."/>
            <person name="Li S."/>
            <person name="Dong L."/>
            <person name="Huang Y."/>
            <person name="Li L."/>
            <person name="Xi Y."/>
            <person name="Qi Q."/>
            <person name="Li W."/>
            <person name="Zhang B."/>
            <person name="Hu W."/>
            <person name="Zhang Y."/>
            <person name="Tian X."/>
            <person name="Jiao Y."/>
            <person name="Liang X."/>
            <person name="Jin J."/>
            <person name="Gao L."/>
            <person name="Zheng W."/>
            <person name="Hao B."/>
            <person name="Liu S."/>
            <person name="Wang W."/>
            <person name="Yuan L."/>
            <person name="Cao M."/>
            <person name="McDermott J."/>
            <person name="Samudrala R."/>
            <person name="Wang J."/>
            <person name="Wong G.K."/>
            <person name="Yang H."/>
        </authorList>
    </citation>
    <scope>NUCLEOTIDE SEQUENCE [LARGE SCALE GENOMIC DNA]</scope>
</reference>
<reference evidence="2" key="2">
    <citation type="submission" date="2008-12" db="EMBL/GenBank/DDBJ databases">
        <title>Improved gene annotation of the rice (Oryza sativa) genomes.</title>
        <authorList>
            <person name="Wang J."/>
            <person name="Li R."/>
            <person name="Fan W."/>
            <person name="Huang Q."/>
            <person name="Zhang J."/>
            <person name="Zhou Y."/>
            <person name="Hu Y."/>
            <person name="Zi S."/>
            <person name="Li J."/>
            <person name="Ni P."/>
            <person name="Zheng H."/>
            <person name="Zhang Y."/>
            <person name="Zhao M."/>
            <person name="Hao Q."/>
            <person name="McDermott J."/>
            <person name="Samudrala R."/>
            <person name="Kristiansen K."/>
            <person name="Wong G.K.-S."/>
        </authorList>
    </citation>
    <scope>NUCLEOTIDE SEQUENCE</scope>
</reference>
<dbReference type="PANTHER" id="PTHR33116:SF86">
    <property type="entry name" value="REVERSE TRANSCRIPTASE DOMAIN-CONTAINING PROTEIN"/>
    <property type="match status" value="1"/>
</dbReference>
<dbReference type="Pfam" id="PF13966">
    <property type="entry name" value="zf-RVT"/>
    <property type="match status" value="1"/>
</dbReference>
<evidence type="ECO:0000259" key="1">
    <source>
        <dbReference type="PROSITE" id="PS50878"/>
    </source>
</evidence>
<gene>
    <name evidence="2" type="ORF">OsJ_22198</name>
</gene>
<organism evidence="2">
    <name type="scientific">Oryza sativa subsp. japonica</name>
    <name type="common">Rice</name>
    <dbReference type="NCBI Taxonomy" id="39947"/>
    <lineage>
        <taxon>Eukaryota</taxon>
        <taxon>Viridiplantae</taxon>
        <taxon>Streptophyta</taxon>
        <taxon>Embryophyta</taxon>
        <taxon>Tracheophyta</taxon>
        <taxon>Spermatophyta</taxon>
        <taxon>Magnoliopsida</taxon>
        <taxon>Liliopsida</taxon>
        <taxon>Poales</taxon>
        <taxon>Poaceae</taxon>
        <taxon>BOP clade</taxon>
        <taxon>Oryzoideae</taxon>
        <taxon>Oryzeae</taxon>
        <taxon>Oryzinae</taxon>
        <taxon>Oryza</taxon>
        <taxon>Oryza sativa</taxon>
    </lineage>
</organism>
<proteinExistence type="predicted"/>
<dbReference type="AlphaFoldDB" id="A3BE63"/>
<dbReference type="Pfam" id="PF00078">
    <property type="entry name" value="RVT_1"/>
    <property type="match status" value="1"/>
</dbReference>
<protein>
    <recommendedName>
        <fullName evidence="1">Reverse transcriptase domain-containing protein</fullName>
    </recommendedName>
</protein>
<feature type="domain" description="Reverse transcriptase" evidence="1">
    <location>
        <begin position="1"/>
        <end position="153"/>
    </location>
</feature>
<dbReference type="EMBL" id="CM000143">
    <property type="protein sequence ID" value="EAZ37852.1"/>
    <property type="molecule type" value="Genomic_DNA"/>
</dbReference>
<dbReference type="InterPro" id="IPR026960">
    <property type="entry name" value="RVT-Znf"/>
</dbReference>
<dbReference type="InterPro" id="IPR000477">
    <property type="entry name" value="RT_dom"/>
</dbReference>
<dbReference type="Proteomes" id="UP000007752">
    <property type="component" value="Chromosome 6"/>
</dbReference>
<accession>A3BE63</accession>
<dbReference type="PROSITE" id="PS50878">
    <property type="entry name" value="RT_POL"/>
    <property type="match status" value="1"/>
</dbReference>